<evidence type="ECO:0000256" key="1">
    <source>
        <dbReference type="ARBA" id="ARBA00023015"/>
    </source>
</evidence>
<protein>
    <submittedName>
        <fullName evidence="5 6">Transcriptional regulator</fullName>
    </submittedName>
</protein>
<dbReference type="Pfam" id="PF01638">
    <property type="entry name" value="HxlR"/>
    <property type="match status" value="1"/>
</dbReference>
<dbReference type="RefSeq" id="WP_002608405.1">
    <property type="nucleotide sequence ID" value="NZ_AP025565.1"/>
</dbReference>
<evidence type="ECO:0000256" key="3">
    <source>
        <dbReference type="ARBA" id="ARBA00023163"/>
    </source>
</evidence>
<dbReference type="InterPro" id="IPR036390">
    <property type="entry name" value="WH_DNA-bd_sf"/>
</dbReference>
<dbReference type="InterPro" id="IPR002577">
    <property type="entry name" value="HTH_HxlR"/>
</dbReference>
<keyword evidence="1" id="KW-0805">Transcription regulation</keyword>
<evidence type="ECO:0000256" key="2">
    <source>
        <dbReference type="ARBA" id="ARBA00023125"/>
    </source>
</evidence>
<reference evidence="7" key="2">
    <citation type="journal article" date="2019" name="Nat. Med.">
        <title>A library of human gut bacterial isolates paired with longitudinal multiomics data enables mechanistic microbiome research.</title>
        <authorList>
            <person name="Poyet M."/>
            <person name="Groussin M."/>
            <person name="Gibbons S.M."/>
            <person name="Avila-Pacheco J."/>
            <person name="Jiang X."/>
            <person name="Kearney S.M."/>
            <person name="Perrotta A.R."/>
            <person name="Berdy B."/>
            <person name="Zhao S."/>
            <person name="Lieberman T.D."/>
            <person name="Swanson P.K."/>
            <person name="Smith M."/>
            <person name="Roesemann S."/>
            <person name="Alexander J.E."/>
            <person name="Rich S.A."/>
            <person name="Livny J."/>
            <person name="Vlamakis H."/>
            <person name="Clish C."/>
            <person name="Bullock K."/>
            <person name="Deik A."/>
            <person name="Scott J."/>
            <person name="Pierce K.A."/>
            <person name="Xavier R.J."/>
            <person name="Alm E.J."/>
        </authorList>
    </citation>
    <scope>NUCLEOTIDE SEQUENCE</scope>
    <source>
        <strain evidence="7">BIOML-A12</strain>
    </source>
</reference>
<accession>A0A099I6H4</accession>
<evidence type="ECO:0000313" key="5">
    <source>
        <dbReference type="EMBL" id="KGJ53176.1"/>
    </source>
</evidence>
<dbReference type="Proteomes" id="UP000030008">
    <property type="component" value="Unassembled WGS sequence"/>
</dbReference>
<reference evidence="6" key="4">
    <citation type="journal article" date="2022" name="Clin. Infect. Dis.">
        <title>Association between Clostridium innocuum and antibiotic-associated diarrhea in adults and children: A cross-sectional study and comparative genomics analysis.</title>
        <authorList>
            <person name="Cherny K.E."/>
            <person name="Muscat E.B."/>
            <person name="Balaji A."/>
            <person name="Mukherjee J."/>
            <person name="Ozer E.A."/>
            <person name="Angarone M.P."/>
            <person name="Hauser A.R."/>
            <person name="Sichel J.S."/>
            <person name="Amponsah E."/>
            <person name="Kociolek L.K."/>
        </authorList>
    </citation>
    <scope>NUCLEOTIDE SEQUENCE</scope>
    <source>
        <strain evidence="6">NU1-AC-029v</strain>
    </source>
</reference>
<proteinExistence type="predicted"/>
<dbReference type="InterPro" id="IPR036388">
    <property type="entry name" value="WH-like_DNA-bd_sf"/>
</dbReference>
<feature type="domain" description="HTH hxlR-type" evidence="4">
    <location>
        <begin position="9"/>
        <end position="107"/>
    </location>
</feature>
<dbReference type="Proteomes" id="UP001203972">
    <property type="component" value="Unassembled WGS sequence"/>
</dbReference>
<evidence type="ECO:0000313" key="7">
    <source>
        <dbReference type="EMBL" id="MZH55410.1"/>
    </source>
</evidence>
<evidence type="ECO:0000313" key="9">
    <source>
        <dbReference type="Proteomes" id="UP000030008"/>
    </source>
</evidence>
<evidence type="ECO:0000313" key="8">
    <source>
        <dbReference type="EMBL" id="QJA02343.1"/>
    </source>
</evidence>
<keyword evidence="3" id="KW-0804">Transcription</keyword>
<dbReference type="EMBL" id="JQIF01000044">
    <property type="protein sequence ID" value="KGJ53176.1"/>
    <property type="molecule type" value="Genomic_DNA"/>
</dbReference>
<keyword evidence="2" id="KW-0238">DNA-binding</keyword>
<name>A0A099I6H4_CLOIN</name>
<gene>
    <name evidence="5" type="ORF">CIAN88_10560</name>
    <name evidence="8" type="ORF">G4D54_07870</name>
    <name evidence="7" type="ORF">GT664_06450</name>
    <name evidence="6" type="ORF">MKC95_05385</name>
</gene>
<dbReference type="GeneID" id="61925445"/>
<dbReference type="PROSITE" id="PS51118">
    <property type="entry name" value="HTH_HXLR"/>
    <property type="match status" value="1"/>
</dbReference>
<evidence type="ECO:0000313" key="10">
    <source>
        <dbReference type="Proteomes" id="UP000503330"/>
    </source>
</evidence>
<dbReference type="Proteomes" id="UP000604383">
    <property type="component" value="Unassembled WGS sequence"/>
</dbReference>
<dbReference type="Gene3D" id="1.10.10.10">
    <property type="entry name" value="Winged helix-like DNA-binding domain superfamily/Winged helix DNA-binding domain"/>
    <property type="match status" value="1"/>
</dbReference>
<organism evidence="5 9">
    <name type="scientific">Clostridium innocuum</name>
    <dbReference type="NCBI Taxonomy" id="1522"/>
    <lineage>
        <taxon>Bacteria</taxon>
        <taxon>Bacillati</taxon>
        <taxon>Bacillota</taxon>
        <taxon>Clostridia</taxon>
        <taxon>Eubacteriales</taxon>
        <taxon>Clostridiaceae</taxon>
        <taxon>Clostridium</taxon>
    </lineage>
</organism>
<dbReference type="GO" id="GO:0003677">
    <property type="term" value="F:DNA binding"/>
    <property type="evidence" value="ECO:0007669"/>
    <property type="project" value="UniProtKB-KW"/>
</dbReference>
<dbReference type="Proteomes" id="UP000503330">
    <property type="component" value="Chromosome"/>
</dbReference>
<dbReference type="AlphaFoldDB" id="A0A099I6H4"/>
<dbReference type="PANTHER" id="PTHR33204:SF29">
    <property type="entry name" value="TRANSCRIPTIONAL REGULATOR"/>
    <property type="match status" value="1"/>
</dbReference>
<reference evidence="8 10" key="3">
    <citation type="submission" date="2020-02" db="EMBL/GenBank/DDBJ databases">
        <authorList>
            <person name="Kociolek L.K."/>
            <person name="Ozer E.A."/>
        </authorList>
    </citation>
    <scope>NUCLEOTIDE SEQUENCE [LARGE SCALE GENOMIC DNA]</scope>
    <source>
        <strain evidence="8 10">ATCC 14501</strain>
    </source>
</reference>
<dbReference type="EMBL" id="WWTN01000008">
    <property type="protein sequence ID" value="MZH55410.1"/>
    <property type="molecule type" value="Genomic_DNA"/>
</dbReference>
<sequence>MKTRMEYTCPLELTHDVTKGKWKPIILWQLGKGRRSLSSLKKEILGITQKMLMEQLKELLEYGMVEKHTYAGYPLHVEYYLTKRGEHMLEAIAIMQEIGVEMMLEDNREEFLKEKGLI</sequence>
<evidence type="ECO:0000313" key="6">
    <source>
        <dbReference type="EMBL" id="MCR0232202.1"/>
    </source>
</evidence>
<dbReference type="SUPFAM" id="SSF46785">
    <property type="entry name" value="Winged helix' DNA-binding domain"/>
    <property type="match status" value="1"/>
</dbReference>
<reference evidence="5 9" key="1">
    <citation type="submission" date="2014-08" db="EMBL/GenBank/DDBJ databases">
        <title>Clostridium innocuum, an unnegligible vancomycin-resistant pathogen causing extra-intestinal infections.</title>
        <authorList>
            <person name="Feng Y."/>
            <person name="Chiu C.-H."/>
        </authorList>
    </citation>
    <scope>NUCLEOTIDE SEQUENCE [LARGE SCALE GENOMIC DNA]</scope>
    <source>
        <strain evidence="5 9">AN88</strain>
    </source>
</reference>
<dbReference type="PANTHER" id="PTHR33204">
    <property type="entry name" value="TRANSCRIPTIONAL REGULATOR, MARR FAMILY"/>
    <property type="match status" value="1"/>
</dbReference>
<dbReference type="EMBL" id="CP048838">
    <property type="protein sequence ID" value="QJA02343.1"/>
    <property type="molecule type" value="Genomic_DNA"/>
</dbReference>
<dbReference type="EMBL" id="JAKTMA010000007">
    <property type="protein sequence ID" value="MCR0232202.1"/>
    <property type="molecule type" value="Genomic_DNA"/>
</dbReference>
<evidence type="ECO:0000259" key="4">
    <source>
        <dbReference type="PROSITE" id="PS51118"/>
    </source>
</evidence>